<organism evidence="3 4">
    <name type="scientific">Marine Group III euryarchaeote</name>
    <dbReference type="NCBI Taxonomy" id="2173149"/>
    <lineage>
        <taxon>Archaea</taxon>
        <taxon>Methanobacteriati</taxon>
        <taxon>Thermoplasmatota</taxon>
        <taxon>Thermoplasmata</taxon>
        <taxon>Candidatus Thermoprofundales</taxon>
    </lineage>
</organism>
<dbReference type="Proteomes" id="UP000589516">
    <property type="component" value="Unassembled WGS sequence"/>
</dbReference>
<keyword evidence="1" id="KW-0812">Transmembrane</keyword>
<sequence length="234" mass="24659">MGETTTTLAVGGMTCGGCAGNVQRALEGVAGVTSAAVDHVTGNASVMHAGIAQAELEAAVAAAGYSVGDESTGADALHQLGSAPAMGFHWGDGATWRQAANNTKWCLIGCSLGEFATLGYYQYAGWPLEVAVGTTLFWFLVVLPLINGLATSVALETVLLMRGQMDFANALSTAFGMSFISMLGMEIAMEATDWLLTGGMGMTWWVIPPMLVVGFLTPWPYNYWRLKKYGQACH</sequence>
<comment type="caution">
    <text evidence="3">The sequence shown here is derived from an EMBL/GenBank/DDBJ whole genome shotgun (WGS) entry which is preliminary data.</text>
</comment>
<accession>A0A7C7ZDP8</accession>
<proteinExistence type="predicted"/>
<evidence type="ECO:0000256" key="1">
    <source>
        <dbReference type="SAM" id="Phobius"/>
    </source>
</evidence>
<dbReference type="InterPro" id="IPR025509">
    <property type="entry name" value="DUF4396"/>
</dbReference>
<dbReference type="EMBL" id="DUAV01000020">
    <property type="protein sequence ID" value="HIG63296.1"/>
    <property type="molecule type" value="Genomic_DNA"/>
</dbReference>
<feature type="transmembrane region" description="Helical" evidence="1">
    <location>
        <begin position="105"/>
        <end position="123"/>
    </location>
</feature>
<reference evidence="4" key="1">
    <citation type="journal article" date="2019" name="bioRxiv">
        <title>Genome diversification in globally distributed novel marine Proteobacteria is linked to environmental adaptation.</title>
        <authorList>
            <person name="Zhou Z."/>
            <person name="Tran P.Q."/>
            <person name="Kieft K."/>
            <person name="Anantharaman K."/>
        </authorList>
    </citation>
    <scope>NUCLEOTIDE SEQUENCE [LARGE SCALE GENOMIC DNA]</scope>
</reference>
<keyword evidence="1" id="KW-0472">Membrane</keyword>
<dbReference type="AlphaFoldDB" id="A0A7C7ZDP8"/>
<dbReference type="InterPro" id="IPR036163">
    <property type="entry name" value="HMA_dom_sf"/>
</dbReference>
<evidence type="ECO:0000313" key="3">
    <source>
        <dbReference type="EMBL" id="HIG63296.1"/>
    </source>
</evidence>
<gene>
    <name evidence="3" type="ORF">EYQ16_02095</name>
</gene>
<dbReference type="CDD" id="cd00371">
    <property type="entry name" value="HMA"/>
    <property type="match status" value="1"/>
</dbReference>
<name>A0A7C7ZDP8_9ARCH</name>
<feature type="domain" description="HMA" evidence="2">
    <location>
        <begin position="4"/>
        <end position="68"/>
    </location>
</feature>
<feature type="transmembrane region" description="Helical" evidence="1">
    <location>
        <begin position="135"/>
        <end position="155"/>
    </location>
</feature>
<dbReference type="SUPFAM" id="SSF55008">
    <property type="entry name" value="HMA, heavy metal-associated domain"/>
    <property type="match status" value="1"/>
</dbReference>
<evidence type="ECO:0000259" key="2">
    <source>
        <dbReference type="PROSITE" id="PS50846"/>
    </source>
</evidence>
<dbReference type="GO" id="GO:0046872">
    <property type="term" value="F:metal ion binding"/>
    <property type="evidence" value="ECO:0007669"/>
    <property type="project" value="InterPro"/>
</dbReference>
<evidence type="ECO:0000313" key="4">
    <source>
        <dbReference type="Proteomes" id="UP000589516"/>
    </source>
</evidence>
<keyword evidence="1" id="KW-1133">Transmembrane helix</keyword>
<feature type="transmembrane region" description="Helical" evidence="1">
    <location>
        <begin position="201"/>
        <end position="221"/>
    </location>
</feature>
<dbReference type="Pfam" id="PF00403">
    <property type="entry name" value="HMA"/>
    <property type="match status" value="1"/>
</dbReference>
<dbReference type="PROSITE" id="PS50846">
    <property type="entry name" value="HMA_2"/>
    <property type="match status" value="1"/>
</dbReference>
<protein>
    <submittedName>
        <fullName evidence="3">DUF4396 domain-containing protein</fullName>
    </submittedName>
</protein>
<feature type="transmembrane region" description="Helical" evidence="1">
    <location>
        <begin position="167"/>
        <end position="189"/>
    </location>
</feature>
<dbReference type="Gene3D" id="3.30.70.100">
    <property type="match status" value="1"/>
</dbReference>
<dbReference type="InterPro" id="IPR006121">
    <property type="entry name" value="HMA_dom"/>
</dbReference>
<dbReference type="Pfam" id="PF14342">
    <property type="entry name" value="DUF4396"/>
    <property type="match status" value="1"/>
</dbReference>